<dbReference type="EMBL" id="CP042912">
    <property type="protein sequence ID" value="QEG25045.1"/>
    <property type="molecule type" value="Genomic_DNA"/>
</dbReference>
<keyword evidence="7" id="KW-1185">Reference proteome</keyword>
<proteinExistence type="predicted"/>
<dbReference type="OrthoDB" id="238366at2"/>
<dbReference type="RefSeq" id="WP_075082705.1">
    <property type="nucleotide sequence ID" value="NZ_CP042912.1"/>
</dbReference>
<dbReference type="GO" id="GO:0005737">
    <property type="term" value="C:cytoplasm"/>
    <property type="evidence" value="ECO:0007669"/>
    <property type="project" value="TreeGrafter"/>
</dbReference>
<dbReference type="GO" id="GO:0016020">
    <property type="term" value="C:membrane"/>
    <property type="evidence" value="ECO:0007669"/>
    <property type="project" value="UniProtKB-SubCell"/>
</dbReference>
<keyword evidence="4" id="KW-0472">Membrane</keyword>
<dbReference type="InterPro" id="IPR006073">
    <property type="entry name" value="GTP-bd"/>
</dbReference>
<evidence type="ECO:0000256" key="1">
    <source>
        <dbReference type="ARBA" id="ARBA00004141"/>
    </source>
</evidence>
<dbReference type="GO" id="GO:0005525">
    <property type="term" value="F:GTP binding"/>
    <property type="evidence" value="ECO:0007669"/>
    <property type="project" value="InterPro"/>
</dbReference>
<reference evidence="6 7" key="1">
    <citation type="submission" date="2019-08" db="EMBL/GenBank/DDBJ databases">
        <title>Deep-cultivation of Planctomycetes and their phenomic and genomic characterization uncovers novel biology.</title>
        <authorList>
            <person name="Wiegand S."/>
            <person name="Jogler M."/>
            <person name="Boedeker C."/>
            <person name="Pinto D."/>
            <person name="Vollmers J."/>
            <person name="Rivas-Marin E."/>
            <person name="Kohn T."/>
            <person name="Peeters S.H."/>
            <person name="Heuer A."/>
            <person name="Rast P."/>
            <person name="Oberbeckmann S."/>
            <person name="Bunk B."/>
            <person name="Jeske O."/>
            <person name="Meyerdierks A."/>
            <person name="Storesund J.E."/>
            <person name="Kallscheuer N."/>
            <person name="Luecker S."/>
            <person name="Lage O.M."/>
            <person name="Pohl T."/>
            <person name="Merkel B.J."/>
            <person name="Hornburger P."/>
            <person name="Mueller R.-W."/>
            <person name="Bruemmer F."/>
            <person name="Labrenz M."/>
            <person name="Spormann A.M."/>
            <person name="Op den Camp H."/>
            <person name="Overmann J."/>
            <person name="Amann R."/>
            <person name="Jetten M.S.M."/>
            <person name="Mascher T."/>
            <person name="Medema M.H."/>
            <person name="Devos D.P."/>
            <person name="Kaster A.-K."/>
            <person name="Ovreas L."/>
            <person name="Rohde M."/>
            <person name="Galperin M.Y."/>
            <person name="Jogler C."/>
        </authorList>
    </citation>
    <scope>NUCLEOTIDE SEQUENCE [LARGE SCALE GENOMIC DNA]</scope>
    <source>
        <strain evidence="6 7">FC18</strain>
    </source>
</reference>
<dbReference type="PANTHER" id="PTHR42714">
    <property type="entry name" value="TRNA MODIFICATION GTPASE GTPBP3"/>
    <property type="match status" value="1"/>
</dbReference>
<dbReference type="Proteomes" id="UP000322214">
    <property type="component" value="Chromosome"/>
</dbReference>
<feature type="domain" description="G" evidence="5">
    <location>
        <begin position="62"/>
        <end position="180"/>
    </location>
</feature>
<gene>
    <name evidence="6" type="primary">era</name>
    <name evidence="6" type="ORF">MFFC18_49680</name>
</gene>
<sequence length="456" mass="49601">MSNPTAQSEPSVEDPNYVEAVKSVESTLSKLRGCSDSEREQLQKELSGLTEMYDKVTNGRVEIVIFGEISTGKSAMINALIGRAVAEVDIQGGWTKEVWGTEWDGSGYRIPGFQSSEIVVVDTPGINEVGGQDRAELAETTARRADLILFVTDSDLNETEYAALVELAAVQKPMILVFNKCDLYNDEDLAKVTDLLKGRLEGLIPAEHFVRTSADPREIEYVIEKEDGSTESEWRKPEPDVGELKSLILTTLEKEGLGLIALNAAMYAADKSDKIASMRIKMRNTRADQVIWSMAATKAVVVAANPLPFFDVIGGYTIDALMMVTLSKVYGLEFNMSQARGLSKTLAAAGGVYALGELANYGSSLFKGMTFGLGTVLTMIPQGAAAGFTSYVIGQAAKRYFEQGGSWGSDSPKSVVQDILNSTDRDSVVSHLKSAISEKLNLNRHADDEKKGWFGW</sequence>
<dbReference type="CDD" id="cd00880">
    <property type="entry name" value="Era_like"/>
    <property type="match status" value="1"/>
</dbReference>
<evidence type="ECO:0000313" key="7">
    <source>
        <dbReference type="Proteomes" id="UP000322214"/>
    </source>
</evidence>
<dbReference type="AlphaFoldDB" id="A0A5B9PIE2"/>
<accession>A0A5B9PIE2</accession>
<evidence type="ECO:0000259" key="5">
    <source>
        <dbReference type="Pfam" id="PF01926"/>
    </source>
</evidence>
<evidence type="ECO:0000256" key="2">
    <source>
        <dbReference type="ARBA" id="ARBA00022692"/>
    </source>
</evidence>
<dbReference type="GO" id="GO:0030488">
    <property type="term" value="P:tRNA methylation"/>
    <property type="evidence" value="ECO:0007669"/>
    <property type="project" value="TreeGrafter"/>
</dbReference>
<dbReference type="InterPro" id="IPR005225">
    <property type="entry name" value="Small_GTP-bd"/>
</dbReference>
<dbReference type="Pfam" id="PF05128">
    <property type="entry name" value="DUF697"/>
    <property type="match status" value="1"/>
</dbReference>
<dbReference type="STRING" id="980251.GCA_001642875_04897"/>
<dbReference type="GO" id="GO:0002098">
    <property type="term" value="P:tRNA wobble uridine modification"/>
    <property type="evidence" value="ECO:0007669"/>
    <property type="project" value="TreeGrafter"/>
</dbReference>
<evidence type="ECO:0000256" key="4">
    <source>
        <dbReference type="ARBA" id="ARBA00023136"/>
    </source>
</evidence>
<comment type="subcellular location">
    <subcellularLocation>
        <location evidence="1">Membrane</location>
        <topology evidence="1">Multi-pass membrane protein</topology>
    </subcellularLocation>
</comment>
<evidence type="ECO:0000313" key="6">
    <source>
        <dbReference type="EMBL" id="QEG25045.1"/>
    </source>
</evidence>
<dbReference type="InterPro" id="IPR027417">
    <property type="entry name" value="P-loop_NTPase"/>
</dbReference>
<keyword evidence="3" id="KW-1133">Transmembrane helix</keyword>
<dbReference type="InterPro" id="IPR021147">
    <property type="entry name" value="DUF697"/>
</dbReference>
<dbReference type="SUPFAM" id="SSF52540">
    <property type="entry name" value="P-loop containing nucleoside triphosphate hydrolases"/>
    <property type="match status" value="1"/>
</dbReference>
<organism evidence="6 7">
    <name type="scientific">Mariniblastus fucicola</name>
    <dbReference type="NCBI Taxonomy" id="980251"/>
    <lineage>
        <taxon>Bacteria</taxon>
        <taxon>Pseudomonadati</taxon>
        <taxon>Planctomycetota</taxon>
        <taxon>Planctomycetia</taxon>
        <taxon>Pirellulales</taxon>
        <taxon>Pirellulaceae</taxon>
        <taxon>Mariniblastus</taxon>
    </lineage>
</organism>
<dbReference type="Pfam" id="PF01926">
    <property type="entry name" value="MMR_HSR1"/>
    <property type="match status" value="1"/>
</dbReference>
<name>A0A5B9PIE2_9BACT</name>
<protein>
    <submittedName>
        <fullName evidence="6">GTPase Era</fullName>
    </submittedName>
</protein>
<evidence type="ECO:0000256" key="3">
    <source>
        <dbReference type="ARBA" id="ARBA00022989"/>
    </source>
</evidence>
<keyword evidence="2" id="KW-0812">Transmembrane</keyword>
<dbReference type="Gene3D" id="3.40.50.300">
    <property type="entry name" value="P-loop containing nucleotide triphosphate hydrolases"/>
    <property type="match status" value="1"/>
</dbReference>
<dbReference type="PANTHER" id="PTHR42714:SF6">
    <property type="entry name" value="TRANSLATION INITIATION FACTOR IF-2"/>
    <property type="match status" value="1"/>
</dbReference>
<dbReference type="KEGG" id="mff:MFFC18_49680"/>
<dbReference type="NCBIfam" id="TIGR00231">
    <property type="entry name" value="small_GTP"/>
    <property type="match status" value="1"/>
</dbReference>